<name>A0A941CNY1_9CLOT</name>
<dbReference type="EMBL" id="JAGSCS010000001">
    <property type="protein sequence ID" value="MBR0574984.1"/>
    <property type="molecule type" value="Genomic_DNA"/>
</dbReference>
<evidence type="ECO:0000313" key="4">
    <source>
        <dbReference type="EMBL" id="MBR0574984.1"/>
    </source>
</evidence>
<proteinExistence type="inferred from homology"/>
<feature type="region of interest" description="Disordered" evidence="2">
    <location>
        <begin position="46"/>
        <end position="68"/>
    </location>
</feature>
<dbReference type="PANTHER" id="PTHR33393:SF12">
    <property type="entry name" value="CAPSULE BIOSYNTHESIS PROTEIN CAPA"/>
    <property type="match status" value="1"/>
</dbReference>
<dbReference type="RefSeq" id="WP_211799493.1">
    <property type="nucleotide sequence ID" value="NZ_JAGSCS010000001.1"/>
</dbReference>
<dbReference type="Proteomes" id="UP000675379">
    <property type="component" value="Unassembled WGS sequence"/>
</dbReference>
<comment type="caution">
    <text evidence="4">The sequence shown here is derived from an EMBL/GenBank/DDBJ whole genome shotgun (WGS) entry which is preliminary data.</text>
</comment>
<evidence type="ECO:0000256" key="1">
    <source>
        <dbReference type="ARBA" id="ARBA00005662"/>
    </source>
</evidence>
<evidence type="ECO:0000313" key="5">
    <source>
        <dbReference type="Proteomes" id="UP000675379"/>
    </source>
</evidence>
<accession>A0A941CNY1</accession>
<keyword evidence="5" id="KW-1185">Reference proteome</keyword>
<evidence type="ECO:0000256" key="2">
    <source>
        <dbReference type="SAM" id="MobiDB-lite"/>
    </source>
</evidence>
<dbReference type="Pfam" id="PF09587">
    <property type="entry name" value="PGA_cap"/>
    <property type="match status" value="1"/>
</dbReference>
<dbReference type="InterPro" id="IPR019079">
    <property type="entry name" value="Capsule_synth_CapA"/>
</dbReference>
<dbReference type="AlphaFoldDB" id="A0A941CNY1"/>
<dbReference type="InterPro" id="IPR029052">
    <property type="entry name" value="Metallo-depent_PP-like"/>
</dbReference>
<dbReference type="PANTHER" id="PTHR33393">
    <property type="entry name" value="POLYGLUTAMINE SYNTHESIS ACCESSORY PROTEIN RV0574C-RELATED"/>
    <property type="match status" value="1"/>
</dbReference>
<reference evidence="4" key="1">
    <citation type="submission" date="2021-04" db="EMBL/GenBank/DDBJ databases">
        <title>Proteiniclasticum sedimins sp. nov., an obligate anaerobic bacterium isolated from anaerobic sludge.</title>
        <authorList>
            <person name="Liu J."/>
        </authorList>
    </citation>
    <scope>NUCLEOTIDE SEQUENCE</scope>
    <source>
        <strain evidence="4">BAD-10</strain>
    </source>
</reference>
<sequence>MRRKRRRTKSKGWIALLLLILLPLIFYGCQALYLLWNADPSPIGEVPETPVATPAETPAETPVETPQEPVDTSVTFVAAGDVMVHQTQYLAQRVGDGTYDFANNFIHVKDIVSQADFALANLETVILPGKALSAYPRFNSPAEILDGLTYAGFDILSTINNHSLDQGKNGVLSTLKELEDRKLQVLGTYKTPEEPKYVIKEVNGIRIGMTAFASGVITGTEASLNGLPSNGIGTQLNVMEMTDVSKAFSAMKVQLDALKEAGAEYLLVFLHWGNEYQFTPSTFQTKLAQLLVDEGVDLILGSHPHVVQPVEYLSSTDGTREALVVYSMGNFLSNQRREILNKTHTEDGLMVEITIDRTSGGEVKLTKATVIPTWVNLYKKDGKDTYEIVPIGPDPKASALKYQAPEGRLTESLKRTKTIITEPRLAWFSGE</sequence>
<dbReference type="Gene3D" id="3.60.21.10">
    <property type="match status" value="1"/>
</dbReference>
<dbReference type="InterPro" id="IPR052169">
    <property type="entry name" value="CW_Biosynth-Accessory"/>
</dbReference>
<gene>
    <name evidence="4" type="ORF">KCG48_01385</name>
</gene>
<protein>
    <submittedName>
        <fullName evidence="4">CapA family protein</fullName>
    </submittedName>
</protein>
<evidence type="ECO:0000259" key="3">
    <source>
        <dbReference type="SMART" id="SM00854"/>
    </source>
</evidence>
<dbReference type="SMART" id="SM00854">
    <property type="entry name" value="PGA_cap"/>
    <property type="match status" value="1"/>
</dbReference>
<comment type="similarity">
    <text evidence="1">Belongs to the CapA family.</text>
</comment>
<dbReference type="PROSITE" id="PS51257">
    <property type="entry name" value="PROKAR_LIPOPROTEIN"/>
    <property type="match status" value="1"/>
</dbReference>
<feature type="domain" description="Capsule synthesis protein CapA" evidence="3">
    <location>
        <begin position="75"/>
        <end position="335"/>
    </location>
</feature>
<organism evidence="4 5">
    <name type="scientific">Proteiniclasticum sediminis</name>
    <dbReference type="NCBI Taxonomy" id="2804028"/>
    <lineage>
        <taxon>Bacteria</taxon>
        <taxon>Bacillati</taxon>
        <taxon>Bacillota</taxon>
        <taxon>Clostridia</taxon>
        <taxon>Eubacteriales</taxon>
        <taxon>Clostridiaceae</taxon>
        <taxon>Proteiniclasticum</taxon>
    </lineage>
</organism>
<dbReference type="SUPFAM" id="SSF56300">
    <property type="entry name" value="Metallo-dependent phosphatases"/>
    <property type="match status" value="1"/>
</dbReference>
<dbReference type="CDD" id="cd07381">
    <property type="entry name" value="MPP_CapA"/>
    <property type="match status" value="1"/>
</dbReference>